<dbReference type="PANTHER" id="PTHR37397:SF1">
    <property type="entry name" value="LTD DOMAIN-CONTAINING PROTEIN"/>
    <property type="match status" value="1"/>
</dbReference>
<dbReference type="InterPro" id="IPR036415">
    <property type="entry name" value="Lamin_tail_dom_sf"/>
</dbReference>
<protein>
    <submittedName>
        <fullName evidence="2">Cell wall protein</fullName>
    </submittedName>
</protein>
<dbReference type="AlphaFoldDB" id="A0A3D4V937"/>
<dbReference type="Gene3D" id="2.60.40.1260">
    <property type="entry name" value="Lamin Tail domain"/>
    <property type="match status" value="4"/>
</dbReference>
<name>A0A3D4V937_9BACT</name>
<feature type="domain" description="LTD" evidence="1">
    <location>
        <begin position="324"/>
        <end position="429"/>
    </location>
</feature>
<dbReference type="InterPro" id="IPR001322">
    <property type="entry name" value="Lamin_tail_dom"/>
</dbReference>
<comment type="caution">
    <text evidence="2">The sequence shown here is derived from an EMBL/GenBank/DDBJ whole genome shotgun (WGS) entry which is preliminary data.</text>
</comment>
<dbReference type="PANTHER" id="PTHR37397">
    <property type="entry name" value="SI:CH211-183D21.1"/>
    <property type="match status" value="1"/>
</dbReference>
<feature type="domain" description="LTD" evidence="1">
    <location>
        <begin position="189"/>
        <end position="299"/>
    </location>
</feature>
<accession>A0A3D4V937</accession>
<reference evidence="2 3" key="1">
    <citation type="journal article" date="2018" name="Nat. Biotechnol.">
        <title>A standardized bacterial taxonomy based on genome phylogeny substantially revises the tree of life.</title>
        <authorList>
            <person name="Parks D.H."/>
            <person name="Chuvochina M."/>
            <person name="Waite D.W."/>
            <person name="Rinke C."/>
            <person name="Skarshewski A."/>
            <person name="Chaumeil P.A."/>
            <person name="Hugenholtz P."/>
        </authorList>
    </citation>
    <scope>NUCLEOTIDE SEQUENCE [LARGE SCALE GENOMIC DNA]</scope>
    <source>
        <strain evidence="2">UBA8844</strain>
    </source>
</reference>
<organism evidence="2 3">
    <name type="scientific">Gemmatimonas aurantiaca</name>
    <dbReference type="NCBI Taxonomy" id="173480"/>
    <lineage>
        <taxon>Bacteria</taxon>
        <taxon>Pseudomonadati</taxon>
        <taxon>Gemmatimonadota</taxon>
        <taxon>Gemmatimonadia</taxon>
        <taxon>Gemmatimonadales</taxon>
        <taxon>Gemmatimonadaceae</taxon>
        <taxon>Gemmatimonas</taxon>
    </lineage>
</organism>
<sequence>MLQVRSVGASQQVAVQASIADLLFVEGAIVTRRTLRTASAALGMLALASCAQDTASTAPGAVRNTGAEQVELAPAALTVAEAIRINEVESNQGTPGDWVELVNLSNEPLDISGYRLKDNDNSRPFAFPSGTIVPANGFLVVEEAQFDYGLGANDMVRLFAPDNVTIIDSYAWTAHASTTYARCPDGTGAFGTASTVTKGAANDCGAAIKINEIESSGGTPGDWIELYNPTNSVVNVSGYVVKDSDDTHVYVIPTGTTIAAQGYLVIDESSLGFGLGGEDAVRLFRANGTTLVDSYNWTAHAATTYGRCPDGTGSLVNTAASTKGTANNCAAATTAVVINEVESNGDPAGDWVEFYNTSAATVDLSGYVFRDNQDGSDHSYVIPTGTTIAPGGFLVLLESQFGYGLGTDDSARLFAPGGATLVASYSWGPHAATTYARCPDGTGEFRTSTTSTRGAANDCAVSVRINEVESNGGTPGDWVELFNAGATTVDLSGYVFRDNNNAAGYVLPSGTTIAANGYLVLEEAQFGFGLGGGDAARLFAPDGTTLIDSYVWTAHASTTYGRCVNGSGAFTTTTAPTKGAANACPGEIVYSAWPGDQTISNATPAGTVFGGNMSGLFYQPQSGMATGVVWAVRNGPGALFRLTNVGGLWTPKAARTWTNGKLLRYPDGAGDVDAEGVTAVGSNIYVSAERNNASSSVSRNSILLFDVSVETGATLVAKREWNITSSIAANGANLGLEGITRIPDAFLVARGFYDESKGRAYNPADYPNSNGGVFFVGVEGTGQIHAFALDHVSGGFTRLASFTSGFASIMDVTFDAELGQFWAVCDDTCQGRMTNLRIDTQAGSPTQGRFVVSQRFERPTGMPNLNNEGFTFAPLAECVGGKRPALWADDGETGGFSLRLGTVTCTPF</sequence>
<evidence type="ECO:0000313" key="2">
    <source>
        <dbReference type="EMBL" id="HCT57659.1"/>
    </source>
</evidence>
<dbReference type="EMBL" id="DPIY01000010">
    <property type="protein sequence ID" value="HCT57659.1"/>
    <property type="molecule type" value="Genomic_DNA"/>
</dbReference>
<dbReference type="SUPFAM" id="SSF74853">
    <property type="entry name" value="Lamin A/C globular tail domain"/>
    <property type="match status" value="4"/>
</dbReference>
<dbReference type="Pfam" id="PF00932">
    <property type="entry name" value="LTD"/>
    <property type="match status" value="4"/>
</dbReference>
<feature type="domain" description="LTD" evidence="1">
    <location>
        <begin position="447"/>
        <end position="554"/>
    </location>
</feature>
<feature type="domain" description="LTD" evidence="1">
    <location>
        <begin position="68"/>
        <end position="174"/>
    </location>
</feature>
<evidence type="ECO:0000313" key="3">
    <source>
        <dbReference type="Proteomes" id="UP000264071"/>
    </source>
</evidence>
<proteinExistence type="predicted"/>
<dbReference type="Proteomes" id="UP000264071">
    <property type="component" value="Unassembled WGS sequence"/>
</dbReference>
<evidence type="ECO:0000259" key="1">
    <source>
        <dbReference type="PROSITE" id="PS51841"/>
    </source>
</evidence>
<dbReference type="PROSITE" id="PS51841">
    <property type="entry name" value="LTD"/>
    <property type="match status" value="4"/>
</dbReference>
<gene>
    <name evidence="2" type="ORF">DGD08_10710</name>
</gene>